<protein>
    <submittedName>
        <fullName evidence="2">Uncharacterized protein</fullName>
    </submittedName>
</protein>
<dbReference type="WBParaSite" id="Hba_02754">
    <property type="protein sequence ID" value="Hba_02754"/>
    <property type="gene ID" value="Hba_02754"/>
</dbReference>
<accession>A0A1I7WD93</accession>
<organism evidence="1 2">
    <name type="scientific">Heterorhabditis bacteriophora</name>
    <name type="common">Entomopathogenic nematode worm</name>
    <dbReference type="NCBI Taxonomy" id="37862"/>
    <lineage>
        <taxon>Eukaryota</taxon>
        <taxon>Metazoa</taxon>
        <taxon>Ecdysozoa</taxon>
        <taxon>Nematoda</taxon>
        <taxon>Chromadorea</taxon>
        <taxon>Rhabditida</taxon>
        <taxon>Rhabditina</taxon>
        <taxon>Rhabditomorpha</taxon>
        <taxon>Strongyloidea</taxon>
        <taxon>Heterorhabditidae</taxon>
        <taxon>Heterorhabditis</taxon>
    </lineage>
</organism>
<proteinExistence type="predicted"/>
<evidence type="ECO:0000313" key="2">
    <source>
        <dbReference type="WBParaSite" id="Hba_02754"/>
    </source>
</evidence>
<keyword evidence="1" id="KW-1185">Reference proteome</keyword>
<sequence>MIICSNEPFAVSPLVEQNILLRKHINQSDKWVVTDNTRFSPVFPKPSKRFLTLPFNSWLPPVIFTKFLSTTRNSSEPSQLVNSWLPSVNPIELLGRTTNRKYFPGQTQQSSQTTHQTTGNSHFSVTTPIYFTGRIAIHNTFQYCDCYQWMLRIRRQYTDTFSIPPYVQNHIGVVSRAVSSDQHFIYLLVTAQDFLQVLVATSNFCNYWSRPRIFCNYWSRPRIFCNYWSRPRIFCNSWSHAKVFFVIPGHSQGIFCNSWSRPRIFSMFWSQPSQPRIFSMFWLKSRNLAMFWSQPKNFSMFWSNIEICLCPRQCLEIFLSHVITWVKIFGRSYQ</sequence>
<dbReference type="AlphaFoldDB" id="A0A1I7WD93"/>
<reference evidence="2" key="1">
    <citation type="submission" date="2016-11" db="UniProtKB">
        <authorList>
            <consortium name="WormBaseParasite"/>
        </authorList>
    </citation>
    <scope>IDENTIFICATION</scope>
</reference>
<evidence type="ECO:0000313" key="1">
    <source>
        <dbReference type="Proteomes" id="UP000095283"/>
    </source>
</evidence>
<dbReference type="Proteomes" id="UP000095283">
    <property type="component" value="Unplaced"/>
</dbReference>
<name>A0A1I7WD93_HETBA</name>